<keyword evidence="7 8" id="KW-0456">Lyase</keyword>
<evidence type="ECO:0000256" key="2">
    <source>
        <dbReference type="ARBA" id="ARBA00022691"/>
    </source>
</evidence>
<dbReference type="GO" id="GO:0000287">
    <property type="term" value="F:magnesium ion binding"/>
    <property type="evidence" value="ECO:0007669"/>
    <property type="project" value="UniProtKB-UniRule"/>
</dbReference>
<reference evidence="10 11" key="1">
    <citation type="submission" date="2017-05" db="EMBL/GenBank/DDBJ databases">
        <title>Host range expansion of the Methanosphaera genus to humans and monogastric animals involves recent and extensive reduction in genome content.</title>
        <authorList>
            <person name="Hoedt E.C."/>
            <person name="Volmer J.G."/>
            <person name="Parks D.H."/>
            <person name="Rosewarne C.P."/>
            <person name="Denman S.E."/>
            <person name="Mcsweeney C.S."/>
            <person name="O Cuiv P."/>
            <person name="Hugenholtz P."/>
            <person name="Tyson G.W."/>
            <person name="Morrison M."/>
        </authorList>
    </citation>
    <scope>NUCLEOTIDE SEQUENCE [LARGE SCALE GENOMIC DNA]</scope>
    <source>
        <strain evidence="10 11">PA5</strain>
    </source>
</reference>
<proteinExistence type="inferred from homology"/>
<comment type="subunit">
    <text evidence="8">Homodimer.</text>
</comment>
<dbReference type="PANTHER" id="PTHR42836:SF1">
    <property type="entry name" value="7-CARBOXY-7-DEAZAGUANINE SYNTHASE"/>
    <property type="match status" value="1"/>
</dbReference>
<keyword evidence="6 8" id="KW-0411">Iron-sulfur</keyword>
<feature type="binding site" evidence="8">
    <location>
        <position position="44"/>
    </location>
    <ligand>
        <name>[4Fe-4S] cluster</name>
        <dbReference type="ChEBI" id="CHEBI:49883"/>
        <note>4Fe-4S-S-AdoMet</note>
    </ligand>
</feature>
<gene>
    <name evidence="8" type="primary">queE</name>
    <name evidence="10" type="ORF">CA615_07100</name>
</gene>
<keyword evidence="5 8" id="KW-0408">Iron</keyword>
<dbReference type="GO" id="GO:0016840">
    <property type="term" value="F:carbon-nitrogen lyase activity"/>
    <property type="evidence" value="ECO:0007669"/>
    <property type="project" value="UniProtKB-UniRule"/>
</dbReference>
<evidence type="ECO:0000256" key="8">
    <source>
        <dbReference type="HAMAP-Rule" id="MF_00917"/>
    </source>
</evidence>
<dbReference type="GO" id="GO:0051539">
    <property type="term" value="F:4 iron, 4 sulfur cluster binding"/>
    <property type="evidence" value="ECO:0007669"/>
    <property type="project" value="UniProtKB-UniRule"/>
</dbReference>
<dbReference type="AlphaFoldDB" id="A0A328Q6W2"/>
<feature type="binding site" evidence="8">
    <location>
        <begin position="43"/>
        <end position="45"/>
    </location>
    <ligand>
        <name>S-adenosyl-L-methionine</name>
        <dbReference type="ChEBI" id="CHEBI:59789"/>
    </ligand>
</feature>
<keyword evidence="4 8" id="KW-0460">Magnesium</keyword>
<comment type="cofactor">
    <cofactor evidence="8">
        <name>[4Fe-4S] cluster</name>
        <dbReference type="ChEBI" id="CHEBI:49883"/>
    </cofactor>
    <text evidence="8">Binds 1 [4Fe-4S] cluster. The cluster is coordinated with 3 cysteines and an exchangeable S-adenosyl-L-methionine.</text>
</comment>
<dbReference type="InterPro" id="IPR024924">
    <property type="entry name" value="7-CO-7-deazaguanine_synth-like"/>
</dbReference>
<comment type="catalytic activity">
    <reaction evidence="8">
        <text>6-carboxy-5,6,7,8-tetrahydropterin + H(+) = 7-carboxy-7-carbaguanine + NH4(+)</text>
        <dbReference type="Rhea" id="RHEA:27974"/>
        <dbReference type="ChEBI" id="CHEBI:15378"/>
        <dbReference type="ChEBI" id="CHEBI:28938"/>
        <dbReference type="ChEBI" id="CHEBI:61032"/>
        <dbReference type="ChEBI" id="CHEBI:61036"/>
        <dbReference type="EC" id="4.3.99.3"/>
    </reaction>
</comment>
<comment type="caution">
    <text evidence="8">Lacks conserved residue(s) required for the propagation of feature annotation.</text>
</comment>
<feature type="binding site" evidence="8">
    <location>
        <position position="83"/>
    </location>
    <ligand>
        <name>S-adenosyl-L-methionine</name>
        <dbReference type="ChEBI" id="CHEBI:59789"/>
    </ligand>
</feature>
<dbReference type="HAMAP" id="MF_00917">
    <property type="entry name" value="QueE"/>
    <property type="match status" value="1"/>
</dbReference>
<keyword evidence="2 8" id="KW-0949">S-adenosyl-L-methionine</keyword>
<comment type="cofactor">
    <cofactor evidence="8">
        <name>S-adenosyl-L-methionine</name>
        <dbReference type="ChEBI" id="CHEBI:59789"/>
    </cofactor>
    <text evidence="8">Binds 1 S-adenosyl-L-methionine per subunit.</text>
</comment>
<evidence type="ECO:0000256" key="4">
    <source>
        <dbReference type="ARBA" id="ARBA00022842"/>
    </source>
</evidence>
<evidence type="ECO:0000313" key="10">
    <source>
        <dbReference type="EMBL" id="RAP02500.1"/>
    </source>
</evidence>
<evidence type="ECO:0000313" key="11">
    <source>
        <dbReference type="Proteomes" id="UP000248557"/>
    </source>
</evidence>
<dbReference type="InterPro" id="IPR058240">
    <property type="entry name" value="rSAM_sf"/>
</dbReference>
<keyword evidence="3 8" id="KW-0479">Metal-binding</keyword>
<evidence type="ECO:0000256" key="6">
    <source>
        <dbReference type="ARBA" id="ARBA00023014"/>
    </source>
</evidence>
<organism evidence="10 11">
    <name type="scientific">Methanosphaera stadtmanae</name>
    <dbReference type="NCBI Taxonomy" id="2317"/>
    <lineage>
        <taxon>Archaea</taxon>
        <taxon>Methanobacteriati</taxon>
        <taxon>Methanobacteriota</taxon>
        <taxon>Methanomada group</taxon>
        <taxon>Methanobacteria</taxon>
        <taxon>Methanobacteriales</taxon>
        <taxon>Methanobacteriaceae</taxon>
        <taxon>Methanosphaera</taxon>
    </lineage>
</organism>
<dbReference type="Pfam" id="PF13353">
    <property type="entry name" value="Fer4_12"/>
    <property type="match status" value="1"/>
</dbReference>
<dbReference type="CDD" id="cd01335">
    <property type="entry name" value="Radical_SAM"/>
    <property type="match status" value="1"/>
</dbReference>
<evidence type="ECO:0000259" key="9">
    <source>
        <dbReference type="PROSITE" id="PS51918"/>
    </source>
</evidence>
<comment type="similarity">
    <text evidence="8">Belongs to the radical SAM superfamily. 7-carboxy-7-deazaguanine synthase family.</text>
</comment>
<dbReference type="RefSeq" id="WP_048059769.1">
    <property type="nucleotide sequence ID" value="NZ_LR698975.1"/>
</dbReference>
<dbReference type="Gene3D" id="3.20.20.70">
    <property type="entry name" value="Aldolase class I"/>
    <property type="match status" value="1"/>
</dbReference>
<accession>A0A328Q6W2</accession>
<dbReference type="SFLD" id="SFLDS00029">
    <property type="entry name" value="Radical_SAM"/>
    <property type="match status" value="1"/>
</dbReference>
<dbReference type="PIRSF" id="PIRSF000370">
    <property type="entry name" value="QueE"/>
    <property type="match status" value="1"/>
</dbReference>
<protein>
    <recommendedName>
        <fullName evidence="8">7-carboxy-7-deazaguanine synthase</fullName>
        <shortName evidence="8">CDG synthase</shortName>
        <ecNumber evidence="8">4.3.99.3</ecNumber>
    </recommendedName>
    <alternativeName>
        <fullName evidence="8">Archaeosine biosynthesis protein QueE</fullName>
    </alternativeName>
</protein>
<dbReference type="GeneID" id="3855905"/>
<dbReference type="InterPro" id="IPR013785">
    <property type="entry name" value="Aldolase_TIM"/>
</dbReference>
<evidence type="ECO:0000256" key="1">
    <source>
        <dbReference type="ARBA" id="ARBA00022485"/>
    </source>
</evidence>
<evidence type="ECO:0000256" key="3">
    <source>
        <dbReference type="ARBA" id="ARBA00022723"/>
    </source>
</evidence>
<dbReference type="PROSITE" id="PS51918">
    <property type="entry name" value="RADICAL_SAM"/>
    <property type="match status" value="1"/>
</dbReference>
<feature type="binding site" evidence="8">
    <location>
        <position position="33"/>
    </location>
    <ligand>
        <name>substrate</name>
    </ligand>
</feature>
<feature type="binding site" evidence="8">
    <location>
        <position position="37"/>
    </location>
    <ligand>
        <name>[4Fe-4S] cluster</name>
        <dbReference type="ChEBI" id="CHEBI:49883"/>
        <note>4Fe-4S-S-AdoMet</note>
    </ligand>
</feature>
<comment type="function">
    <text evidence="8">Catalyzes the complex heterocyclic radical-mediated conversion of 6-carboxy-5,6,7,8-tetrahydropterin (CPH4) to 7-carboxy-7-deazaguanine (CDG), a step common to the biosynthetic pathways of all 7-deazapurine-containing compounds.</text>
</comment>
<comment type="caution">
    <text evidence="10">The sequence shown here is derived from an EMBL/GenBank/DDBJ whole genome shotgun (WGS) entry which is preliminary data.</text>
</comment>
<feature type="binding site" evidence="8">
    <location>
        <begin position="18"/>
        <end position="20"/>
    </location>
    <ligand>
        <name>substrate</name>
    </ligand>
</feature>
<keyword evidence="1 8" id="KW-0004">4Fe-4S</keyword>
<dbReference type="EC" id="4.3.99.3" evidence="8"/>
<feature type="domain" description="Radical SAM core" evidence="9">
    <location>
        <begin position="24"/>
        <end position="236"/>
    </location>
</feature>
<evidence type="ECO:0000256" key="5">
    <source>
        <dbReference type="ARBA" id="ARBA00023004"/>
    </source>
</evidence>
<comment type="pathway">
    <text evidence="8">Purine metabolism; 7-cyano-7-deazaguanine biosynthesis.</text>
</comment>
<evidence type="ECO:0000256" key="7">
    <source>
        <dbReference type="ARBA" id="ARBA00023239"/>
    </source>
</evidence>
<dbReference type="PANTHER" id="PTHR42836">
    <property type="entry name" value="7-CARBOXY-7-DEAZAGUANINE SYNTHASE"/>
    <property type="match status" value="1"/>
</dbReference>
<dbReference type="GO" id="GO:1904047">
    <property type="term" value="F:S-adenosyl-L-methionine binding"/>
    <property type="evidence" value="ECO:0007669"/>
    <property type="project" value="UniProtKB-UniRule"/>
</dbReference>
<feature type="binding site" evidence="8">
    <location>
        <position position="41"/>
    </location>
    <ligand>
        <name>[4Fe-4S] cluster</name>
        <dbReference type="ChEBI" id="CHEBI:49883"/>
        <note>4Fe-4S-S-AdoMet</note>
    </ligand>
</feature>
<name>A0A328Q6W2_9EURY</name>
<dbReference type="UniPathway" id="UPA00391"/>
<comment type="cofactor">
    <cofactor evidence="8">
        <name>Mg(2+)</name>
        <dbReference type="ChEBI" id="CHEBI:18420"/>
    </cofactor>
</comment>
<feature type="binding site" evidence="8">
    <location>
        <position position="46"/>
    </location>
    <ligand>
        <name>Mg(2+)</name>
        <dbReference type="ChEBI" id="CHEBI:18420"/>
    </ligand>
</feature>
<dbReference type="EMBL" id="NGJK01000088">
    <property type="protein sequence ID" value="RAP02500.1"/>
    <property type="molecule type" value="Genomic_DNA"/>
</dbReference>
<sequence length="236" mass="27386">MKEDSSITHKIIEIFSSIQGEGLLIGKRQIFIRFAGCNINCKYCDTENSKTNQLGKEYSYDQLNEEIQKLMTPDFDSLEITGGEPLLHSDYIHDFLKKYPYKAMLETNATKPIELDNLNDVIDIVSMDIKLPEHFNSKDEWIEVYENELKSIEVMQLNNQKYYIKIVVSPTTPINVINKIMKDINDISKEVEIIIQPVSPMELWDKKDNLFKISEIIGKNHSVSIIPQIHKYLNVE</sequence>
<dbReference type="Proteomes" id="UP000248557">
    <property type="component" value="Unassembled WGS sequence"/>
</dbReference>
<dbReference type="SUPFAM" id="SSF102114">
    <property type="entry name" value="Radical SAM enzymes"/>
    <property type="match status" value="1"/>
</dbReference>
<feature type="binding site" evidence="8">
    <location>
        <position position="81"/>
    </location>
    <ligand>
        <name>substrate</name>
    </ligand>
</feature>
<dbReference type="InterPro" id="IPR007197">
    <property type="entry name" value="rSAM"/>
</dbReference>